<dbReference type="InParanoid" id="S8EQ76"/>
<dbReference type="HOGENOM" id="CLU_083660_2_1_1"/>
<sequence>MTTTFKAVSTLCVAMLAAILVSAAPALVERDVWDPEIITPNAATVWYTGQKYNVTWRTDNAPVNISDKFGTVVLGNNGIQGQALLADNFSLLLGSVEITVPEDLVPGLDYDIVLFGDSGNESPAFAIL</sequence>
<keyword evidence="3" id="KW-1185">Reference proteome</keyword>
<feature type="chain" id="PRO_5004550494" evidence="1">
    <location>
        <begin position="24"/>
        <end position="128"/>
    </location>
</feature>
<reference evidence="2 3" key="1">
    <citation type="journal article" date="2012" name="Science">
        <title>The Paleozoic origin of enzymatic lignin decomposition reconstructed from 31 fungal genomes.</title>
        <authorList>
            <person name="Floudas D."/>
            <person name="Binder M."/>
            <person name="Riley R."/>
            <person name="Barry K."/>
            <person name="Blanchette R.A."/>
            <person name="Henrissat B."/>
            <person name="Martinez A.T."/>
            <person name="Otillar R."/>
            <person name="Spatafora J.W."/>
            <person name="Yadav J.S."/>
            <person name="Aerts A."/>
            <person name="Benoit I."/>
            <person name="Boyd A."/>
            <person name="Carlson A."/>
            <person name="Copeland A."/>
            <person name="Coutinho P.M."/>
            <person name="de Vries R.P."/>
            <person name="Ferreira P."/>
            <person name="Findley K."/>
            <person name="Foster B."/>
            <person name="Gaskell J."/>
            <person name="Glotzer D."/>
            <person name="Gorecki P."/>
            <person name="Heitman J."/>
            <person name="Hesse C."/>
            <person name="Hori C."/>
            <person name="Igarashi K."/>
            <person name="Jurgens J.A."/>
            <person name="Kallen N."/>
            <person name="Kersten P."/>
            <person name="Kohler A."/>
            <person name="Kuees U."/>
            <person name="Kumar T.K.A."/>
            <person name="Kuo A."/>
            <person name="LaButti K."/>
            <person name="Larrondo L.F."/>
            <person name="Lindquist E."/>
            <person name="Ling A."/>
            <person name="Lombard V."/>
            <person name="Lucas S."/>
            <person name="Lundell T."/>
            <person name="Martin R."/>
            <person name="McLaughlin D.J."/>
            <person name="Morgenstern I."/>
            <person name="Morin E."/>
            <person name="Murat C."/>
            <person name="Nagy L.G."/>
            <person name="Nolan M."/>
            <person name="Ohm R.A."/>
            <person name="Patyshakuliyeva A."/>
            <person name="Rokas A."/>
            <person name="Ruiz-Duenas F.J."/>
            <person name="Sabat G."/>
            <person name="Salamov A."/>
            <person name="Samejima M."/>
            <person name="Schmutz J."/>
            <person name="Slot J.C."/>
            <person name="St John F."/>
            <person name="Stenlid J."/>
            <person name="Sun H."/>
            <person name="Sun S."/>
            <person name="Syed K."/>
            <person name="Tsang A."/>
            <person name="Wiebenga A."/>
            <person name="Young D."/>
            <person name="Pisabarro A."/>
            <person name="Eastwood D.C."/>
            <person name="Martin F."/>
            <person name="Cullen D."/>
            <person name="Grigoriev I.V."/>
            <person name="Hibbett D.S."/>
        </authorList>
    </citation>
    <scope>NUCLEOTIDE SEQUENCE</scope>
    <source>
        <strain evidence="3">FP-58527</strain>
    </source>
</reference>
<feature type="signal peptide" evidence="1">
    <location>
        <begin position="1"/>
        <end position="23"/>
    </location>
</feature>
<dbReference type="eggNOG" id="ENOG502SRNM">
    <property type="taxonomic scope" value="Eukaryota"/>
</dbReference>
<gene>
    <name evidence="2" type="ORF">FOMPIDRAFT_1021506</name>
</gene>
<evidence type="ECO:0000313" key="3">
    <source>
        <dbReference type="Proteomes" id="UP000015241"/>
    </source>
</evidence>
<name>S8EQ76_FOMSC</name>
<proteinExistence type="predicted"/>
<evidence type="ECO:0000256" key="1">
    <source>
        <dbReference type="SAM" id="SignalP"/>
    </source>
</evidence>
<organism evidence="2 3">
    <name type="scientific">Fomitopsis schrenkii</name>
    <name type="common">Brown rot fungus</name>
    <dbReference type="NCBI Taxonomy" id="2126942"/>
    <lineage>
        <taxon>Eukaryota</taxon>
        <taxon>Fungi</taxon>
        <taxon>Dikarya</taxon>
        <taxon>Basidiomycota</taxon>
        <taxon>Agaricomycotina</taxon>
        <taxon>Agaricomycetes</taxon>
        <taxon>Polyporales</taxon>
        <taxon>Fomitopsis</taxon>
    </lineage>
</organism>
<dbReference type="Proteomes" id="UP000015241">
    <property type="component" value="Unassembled WGS sequence"/>
</dbReference>
<protein>
    <submittedName>
        <fullName evidence="2">Uncharacterized protein</fullName>
    </submittedName>
</protein>
<dbReference type="EMBL" id="KE504124">
    <property type="protein sequence ID" value="EPT05169.1"/>
    <property type="molecule type" value="Genomic_DNA"/>
</dbReference>
<accession>S8EQ76</accession>
<keyword evidence="1" id="KW-0732">Signal</keyword>
<evidence type="ECO:0000313" key="2">
    <source>
        <dbReference type="EMBL" id="EPT05169.1"/>
    </source>
</evidence>
<dbReference type="AlphaFoldDB" id="S8EQ76"/>
<dbReference type="OrthoDB" id="2317741at2759"/>